<feature type="compositionally biased region" description="Polar residues" evidence="1">
    <location>
        <begin position="20"/>
        <end position="29"/>
    </location>
</feature>
<dbReference type="Proteomes" id="UP000178912">
    <property type="component" value="Unassembled WGS sequence"/>
</dbReference>
<keyword evidence="4" id="KW-1185">Reference proteome</keyword>
<dbReference type="OrthoDB" id="5386629at2759"/>
<dbReference type="AlphaFoldDB" id="A0A1E1K2X3"/>
<protein>
    <recommendedName>
        <fullName evidence="2">DUF7587 domain-containing protein</fullName>
    </recommendedName>
</protein>
<accession>A0A1E1K2X3</accession>
<dbReference type="Pfam" id="PF24494">
    <property type="entry name" value="DUF7587"/>
    <property type="match status" value="1"/>
</dbReference>
<evidence type="ECO:0000313" key="4">
    <source>
        <dbReference type="Proteomes" id="UP000178912"/>
    </source>
</evidence>
<evidence type="ECO:0000256" key="1">
    <source>
        <dbReference type="SAM" id="MobiDB-lite"/>
    </source>
</evidence>
<feature type="domain" description="DUF7587" evidence="2">
    <location>
        <begin position="56"/>
        <end position="193"/>
    </location>
</feature>
<name>A0A1E1K2X3_9HELO</name>
<dbReference type="EMBL" id="FJUX01000012">
    <property type="protein sequence ID" value="CZS92465.1"/>
    <property type="molecule type" value="Genomic_DNA"/>
</dbReference>
<sequence length="284" mass="31503">MYSPDSCSLEDAFGELSLAPETNRSLVTRTESDDEPDGRQSLFEDCQGISKNAFSRPVFYRVIDSNSPALASNGGLRARLYPPPSLEKVTRDNMKLSIGSHANLSSRKLTPFISTTPDLLRAFNIAGQRVFNGKEQVTILLIDPWKLLDGSYIECNALRLKSGLEMLPKYETELLVWAEVPVGAIFCRWTWPELLRSGLFETLPSLNGSGRQMKLETSREEMLRHLDDFSPLSIATNLAALGMDPSSFATKQVFEFLLGQVLGSAFIGSYKLSRTNSLPITSPK</sequence>
<evidence type="ECO:0000259" key="2">
    <source>
        <dbReference type="Pfam" id="PF24494"/>
    </source>
</evidence>
<feature type="region of interest" description="Disordered" evidence="1">
    <location>
        <begin position="20"/>
        <end position="40"/>
    </location>
</feature>
<proteinExistence type="predicted"/>
<evidence type="ECO:0000313" key="3">
    <source>
        <dbReference type="EMBL" id="CZS92465.1"/>
    </source>
</evidence>
<gene>
    <name evidence="3" type="ORF">RAG0_03034</name>
</gene>
<reference evidence="4" key="1">
    <citation type="submission" date="2016-03" db="EMBL/GenBank/DDBJ databases">
        <authorList>
            <person name="Guldener U."/>
        </authorList>
    </citation>
    <scope>NUCLEOTIDE SEQUENCE [LARGE SCALE GENOMIC DNA]</scope>
    <source>
        <strain evidence="4">04CH-RAC-A.6.1</strain>
    </source>
</reference>
<dbReference type="InterPro" id="IPR056009">
    <property type="entry name" value="DUF7587"/>
</dbReference>
<organism evidence="3 4">
    <name type="scientific">Rhynchosporium agropyri</name>
    <dbReference type="NCBI Taxonomy" id="914238"/>
    <lineage>
        <taxon>Eukaryota</taxon>
        <taxon>Fungi</taxon>
        <taxon>Dikarya</taxon>
        <taxon>Ascomycota</taxon>
        <taxon>Pezizomycotina</taxon>
        <taxon>Leotiomycetes</taxon>
        <taxon>Helotiales</taxon>
        <taxon>Ploettnerulaceae</taxon>
        <taxon>Rhynchosporium</taxon>
    </lineage>
</organism>